<accession>A0ABW1MNA0</accession>
<sequence length="128" mass="14006">MRDTSGAVIFLAVQLCEDREGIRAADKTQEEMLGEHLEAGRLRGRSFERIMLLGGDDVIEAAHELNTIAGEIDWQATGKIATHHRAAAFRAVSGYVGARCSLLLRSVMAVTAPWVQIPQPPPWIISTL</sequence>
<protein>
    <submittedName>
        <fullName evidence="1">Uncharacterized protein</fullName>
    </submittedName>
</protein>
<organism evidence="1 2">
    <name type="scientific">Streptomyces ochraceiscleroticus</name>
    <dbReference type="NCBI Taxonomy" id="47761"/>
    <lineage>
        <taxon>Bacteria</taxon>
        <taxon>Bacillati</taxon>
        <taxon>Actinomycetota</taxon>
        <taxon>Actinomycetes</taxon>
        <taxon>Kitasatosporales</taxon>
        <taxon>Streptomycetaceae</taxon>
        <taxon>Streptomyces</taxon>
    </lineage>
</organism>
<reference evidence="2" key="1">
    <citation type="journal article" date="2019" name="Int. J. Syst. Evol. Microbiol.">
        <title>The Global Catalogue of Microorganisms (GCM) 10K type strain sequencing project: providing services to taxonomists for standard genome sequencing and annotation.</title>
        <authorList>
            <consortium name="The Broad Institute Genomics Platform"/>
            <consortium name="The Broad Institute Genome Sequencing Center for Infectious Disease"/>
            <person name="Wu L."/>
            <person name="Ma J."/>
        </authorList>
    </citation>
    <scope>NUCLEOTIDE SEQUENCE [LARGE SCALE GENOMIC DNA]</scope>
    <source>
        <strain evidence="2">CGMCC 1.15180</strain>
    </source>
</reference>
<keyword evidence="2" id="KW-1185">Reference proteome</keyword>
<evidence type="ECO:0000313" key="2">
    <source>
        <dbReference type="Proteomes" id="UP001596139"/>
    </source>
</evidence>
<evidence type="ECO:0000313" key="1">
    <source>
        <dbReference type="EMBL" id="MFC6064871.1"/>
    </source>
</evidence>
<name>A0ABW1MNA0_9ACTN</name>
<comment type="caution">
    <text evidence="1">The sequence shown here is derived from an EMBL/GenBank/DDBJ whole genome shotgun (WGS) entry which is preliminary data.</text>
</comment>
<gene>
    <name evidence="1" type="ORF">ACFP4F_20305</name>
</gene>
<dbReference type="Proteomes" id="UP001596139">
    <property type="component" value="Unassembled WGS sequence"/>
</dbReference>
<dbReference type="RefSeq" id="WP_051861200.1">
    <property type="nucleotide sequence ID" value="NZ_JBHSPX010000006.1"/>
</dbReference>
<proteinExistence type="predicted"/>
<dbReference type="EMBL" id="JBHSPX010000006">
    <property type="protein sequence ID" value="MFC6064871.1"/>
    <property type="molecule type" value="Genomic_DNA"/>
</dbReference>